<name>A0ABV2AQX5_9EUKA</name>
<keyword evidence="2" id="KW-1185">Reference proteome</keyword>
<gene>
    <name evidence="1" type="ORF">MHBO_003593</name>
</gene>
<protein>
    <recommendedName>
        <fullName evidence="3">Secreted protein</fullName>
    </recommendedName>
</protein>
<dbReference type="Proteomes" id="UP001439008">
    <property type="component" value="Unassembled WGS sequence"/>
</dbReference>
<sequence length="78" mass="8346">MVMSGILSTSCPITDLLQTLVSSSVCEATAASSAKNRVSCTLVFVLSMVRLKRRPSVLACMYTPPSQTYASATDRNVK</sequence>
<evidence type="ECO:0000313" key="1">
    <source>
        <dbReference type="EMBL" id="MES1922075.1"/>
    </source>
</evidence>
<evidence type="ECO:0008006" key="3">
    <source>
        <dbReference type="Google" id="ProtNLM"/>
    </source>
</evidence>
<comment type="caution">
    <text evidence="1">The sequence shown here is derived from an EMBL/GenBank/DDBJ whole genome shotgun (WGS) entry which is preliminary data.</text>
</comment>
<reference evidence="1 2" key="1">
    <citation type="journal article" date="2024" name="BMC Biol.">
        <title>Comparative genomics of Ascetosporea gives new insight into the evolutionary basis for animal parasitism in Rhizaria.</title>
        <authorList>
            <person name="Hiltunen Thoren M."/>
            <person name="Onut-Brannstrom I."/>
            <person name="Alfjorden A."/>
            <person name="Peckova H."/>
            <person name="Swords F."/>
            <person name="Hooper C."/>
            <person name="Holzer A.S."/>
            <person name="Bass D."/>
            <person name="Burki F."/>
        </authorList>
    </citation>
    <scope>NUCLEOTIDE SEQUENCE [LARGE SCALE GENOMIC DNA]</scope>
    <source>
        <strain evidence="1">20-A016</strain>
    </source>
</reference>
<evidence type="ECO:0000313" key="2">
    <source>
        <dbReference type="Proteomes" id="UP001439008"/>
    </source>
</evidence>
<accession>A0ABV2AQX5</accession>
<proteinExistence type="predicted"/>
<organism evidence="1 2">
    <name type="scientific">Bonamia ostreae</name>
    <dbReference type="NCBI Taxonomy" id="126728"/>
    <lineage>
        <taxon>Eukaryota</taxon>
        <taxon>Sar</taxon>
        <taxon>Rhizaria</taxon>
        <taxon>Endomyxa</taxon>
        <taxon>Ascetosporea</taxon>
        <taxon>Haplosporida</taxon>
        <taxon>Bonamia</taxon>
    </lineage>
</organism>
<dbReference type="EMBL" id="JBDODL010002183">
    <property type="protein sequence ID" value="MES1922075.1"/>
    <property type="molecule type" value="Genomic_DNA"/>
</dbReference>